<dbReference type="SMART" id="SM00421">
    <property type="entry name" value="HTH_LUXR"/>
    <property type="match status" value="1"/>
</dbReference>
<evidence type="ECO:0000259" key="3">
    <source>
        <dbReference type="PROSITE" id="PS50043"/>
    </source>
</evidence>
<dbReference type="SUPFAM" id="SSF48452">
    <property type="entry name" value="TPR-like"/>
    <property type="match status" value="1"/>
</dbReference>
<dbReference type="Gene3D" id="3.40.50.300">
    <property type="entry name" value="P-loop containing nucleotide triphosphate hydrolases"/>
    <property type="match status" value="1"/>
</dbReference>
<comment type="caution">
    <text evidence="4">The sequence shown here is derived from an EMBL/GenBank/DDBJ whole genome shotgun (WGS) entry which is preliminary data.</text>
</comment>
<dbReference type="PROSITE" id="PS00622">
    <property type="entry name" value="HTH_LUXR_1"/>
    <property type="match status" value="1"/>
</dbReference>
<proteinExistence type="predicted"/>
<dbReference type="InterPro" id="IPR036388">
    <property type="entry name" value="WH-like_DNA-bd_sf"/>
</dbReference>
<evidence type="ECO:0000256" key="1">
    <source>
        <dbReference type="ARBA" id="ARBA00022741"/>
    </source>
</evidence>
<dbReference type="CDD" id="cd06170">
    <property type="entry name" value="LuxR_C_like"/>
    <property type="match status" value="1"/>
</dbReference>
<dbReference type="GO" id="GO:0006355">
    <property type="term" value="P:regulation of DNA-templated transcription"/>
    <property type="evidence" value="ECO:0007669"/>
    <property type="project" value="InterPro"/>
</dbReference>
<dbReference type="InterPro" id="IPR000792">
    <property type="entry name" value="Tscrpt_reg_LuxR_C"/>
</dbReference>
<sequence length="916" mass="97578">MGSAALHPTLIGRRAEQEELAALLADARSGRSRVLVVRGEAGIGKTALLTQMAASADTFQVLHVCGSEMEMEIPYAGVQQLCGPLLTFADQLPRPQRNALEVALGQNDGDSPDPLLVRLATLSLLGAAGSAGATLCVIDDAQWIDTLSLQTLAFVARRLVAESLAMVFATRNFAGAQELRGHPELVLTGLDAQDSRALLASVLPGPLDEHVRDNLLTEAKGNPLALLELHRALTPAELAGGFGLASAADARGLEHGFSRRLGELPRETQMLLLLAAAEPAGRPEWLWASADRLGISLDAALPAEAEGLITVEGGIRFRHPLIRSVVYRTSSLTERKAAHCALAAVITGPSAEDYRAWHRAHAVGPEDDEVADDLERSARRAGARGGAAAAAAFLSRAAALTTEPTTRARRALDAADAKLDAGLPHSALPLLATVEASTDDEMLVARAELVRAKVAFAASRGADAPALLLSAAARLSRLDTALSRETYLQAITAAILVGRCATGPSNSAATVAKTATKAPAALSPARAVDLLLDGLIVRLTEGHRLAAPKLGEAIDAYIDEVNNGTADPRWHDITHRVCLDVFDIDAYNFLAQHQLAQLRSEGALTVLPLALQTSAGIEVSTGNFTKAAMLLDESRVITAATGAPLPGCLWAYLAAYRGQEQRCREIVATTITRAQERGEGFDIDGALYSAAILHLGLSQYPEALAAASSARQHDDLGVQTHVLNEFVEAAARCGEVSIANDAASELREQASVCGTDTGLGMAARATALVNDGPAAEAAYQEAIARLKRSPFVVYLPRAHLVYGEWLRRMKRRAEARAQLRIAHDMFVQMRADGFAHRALRELRATGEPVLNRGHEVVTGLTTQEAQIATLARDGYTNAEIAAQLFISTRTVEWHLNRIFAKLDVTSRRQLRHMNFV</sequence>
<dbReference type="Pfam" id="PF13191">
    <property type="entry name" value="AAA_16"/>
    <property type="match status" value="1"/>
</dbReference>
<dbReference type="PROSITE" id="PS50043">
    <property type="entry name" value="HTH_LUXR_2"/>
    <property type="match status" value="1"/>
</dbReference>
<dbReference type="SUPFAM" id="SSF52540">
    <property type="entry name" value="P-loop containing nucleoside triphosphate hydrolases"/>
    <property type="match status" value="1"/>
</dbReference>
<dbReference type="InterPro" id="IPR011990">
    <property type="entry name" value="TPR-like_helical_dom_sf"/>
</dbReference>
<dbReference type="Pfam" id="PF00196">
    <property type="entry name" value="GerE"/>
    <property type="match status" value="1"/>
</dbReference>
<keyword evidence="5" id="KW-1185">Reference proteome</keyword>
<dbReference type="GO" id="GO:0005737">
    <property type="term" value="C:cytoplasm"/>
    <property type="evidence" value="ECO:0007669"/>
    <property type="project" value="TreeGrafter"/>
</dbReference>
<dbReference type="GO" id="GO:0005524">
    <property type="term" value="F:ATP binding"/>
    <property type="evidence" value="ECO:0007669"/>
    <property type="project" value="UniProtKB-KW"/>
</dbReference>
<feature type="domain" description="HTH luxR-type" evidence="3">
    <location>
        <begin position="853"/>
        <end position="916"/>
    </location>
</feature>
<dbReference type="GO" id="GO:0003677">
    <property type="term" value="F:DNA binding"/>
    <property type="evidence" value="ECO:0007669"/>
    <property type="project" value="InterPro"/>
</dbReference>
<dbReference type="SUPFAM" id="SSF46894">
    <property type="entry name" value="C-terminal effector domain of the bipartite response regulators"/>
    <property type="match status" value="1"/>
</dbReference>
<evidence type="ECO:0000313" key="5">
    <source>
        <dbReference type="Proteomes" id="UP000193387"/>
    </source>
</evidence>
<name>A0AAJ3TUR8_9MYCO</name>
<dbReference type="GO" id="GO:0004016">
    <property type="term" value="F:adenylate cyclase activity"/>
    <property type="evidence" value="ECO:0007669"/>
    <property type="project" value="TreeGrafter"/>
</dbReference>
<dbReference type="EMBL" id="LQPR01000035">
    <property type="protein sequence ID" value="ORW71102.1"/>
    <property type="molecule type" value="Genomic_DNA"/>
</dbReference>
<dbReference type="Proteomes" id="UP000193387">
    <property type="component" value="Unassembled WGS sequence"/>
</dbReference>
<dbReference type="PRINTS" id="PR00038">
    <property type="entry name" value="HTHLUXR"/>
</dbReference>
<evidence type="ECO:0000256" key="2">
    <source>
        <dbReference type="ARBA" id="ARBA00022840"/>
    </source>
</evidence>
<dbReference type="Gene3D" id="1.10.10.10">
    <property type="entry name" value="Winged helix-like DNA-binding domain superfamily/Winged helix DNA-binding domain"/>
    <property type="match status" value="1"/>
</dbReference>
<dbReference type="PANTHER" id="PTHR16305:SF35">
    <property type="entry name" value="TRANSCRIPTIONAL ACTIVATOR DOMAIN"/>
    <property type="match status" value="1"/>
</dbReference>
<protein>
    <submittedName>
        <fullName evidence="4">Transcriptional regulator</fullName>
    </submittedName>
</protein>
<dbReference type="InterPro" id="IPR041664">
    <property type="entry name" value="AAA_16"/>
</dbReference>
<dbReference type="RefSeq" id="WP_085256319.1">
    <property type="nucleotide sequence ID" value="NZ_AP022573.1"/>
</dbReference>
<dbReference type="InterPro" id="IPR016032">
    <property type="entry name" value="Sig_transdc_resp-reg_C-effctor"/>
</dbReference>
<dbReference type="InterPro" id="IPR027417">
    <property type="entry name" value="P-loop_NTPase"/>
</dbReference>
<dbReference type="PANTHER" id="PTHR16305">
    <property type="entry name" value="TESTICULAR SOLUBLE ADENYLYL CYCLASE"/>
    <property type="match status" value="1"/>
</dbReference>
<evidence type="ECO:0000313" key="4">
    <source>
        <dbReference type="EMBL" id="ORW71102.1"/>
    </source>
</evidence>
<keyword evidence="2" id="KW-0067">ATP-binding</keyword>
<organism evidence="4 5">
    <name type="scientific">Mycobacterium saskatchewanense</name>
    <dbReference type="NCBI Taxonomy" id="220927"/>
    <lineage>
        <taxon>Bacteria</taxon>
        <taxon>Bacillati</taxon>
        <taxon>Actinomycetota</taxon>
        <taxon>Actinomycetes</taxon>
        <taxon>Mycobacteriales</taxon>
        <taxon>Mycobacteriaceae</taxon>
        <taxon>Mycobacterium</taxon>
        <taxon>Mycobacterium simiae complex</taxon>
    </lineage>
</organism>
<accession>A0AAJ3TUR8</accession>
<keyword evidence="1" id="KW-0547">Nucleotide-binding</keyword>
<dbReference type="AlphaFoldDB" id="A0AAJ3TUR8"/>
<gene>
    <name evidence="4" type="ORF">AWC23_15520</name>
</gene>
<reference evidence="4 5" key="1">
    <citation type="submission" date="2016-01" db="EMBL/GenBank/DDBJ databases">
        <title>The new phylogeny of the genus Mycobacterium.</title>
        <authorList>
            <person name="Tarcisio F."/>
            <person name="Conor M."/>
            <person name="Antonella G."/>
            <person name="Elisabetta G."/>
            <person name="Giulia F.S."/>
            <person name="Sara T."/>
            <person name="Anna F."/>
            <person name="Clotilde B."/>
            <person name="Roberto B."/>
            <person name="Veronica D.S."/>
            <person name="Fabio R."/>
            <person name="Monica P."/>
            <person name="Olivier J."/>
            <person name="Enrico T."/>
            <person name="Nicola S."/>
        </authorList>
    </citation>
    <scope>NUCLEOTIDE SEQUENCE [LARGE SCALE GENOMIC DNA]</scope>
    <source>
        <strain evidence="4 5">DSM 44616</strain>
    </source>
</reference>